<dbReference type="Proteomes" id="UP000001889">
    <property type="component" value="Plasmid pCROD1"/>
</dbReference>
<reference evidence="1 2" key="1">
    <citation type="journal article" date="2010" name="J. Bacteriol.">
        <title>The Citrobacter rodentium genome sequence reveals convergent evolution with human pathogenic Escherichia coli.</title>
        <authorList>
            <person name="Petty N.K."/>
            <person name="Bulgin R."/>
            <person name="Crepin V.F."/>
            <person name="Cerdeno-Tarraga A.M."/>
            <person name="Schroeder G.N."/>
            <person name="Quail M.A."/>
            <person name="Lennard N."/>
            <person name="Corton C."/>
            <person name="Barron A."/>
            <person name="Clark L."/>
            <person name="Toribio A.L."/>
            <person name="Parkhill J."/>
            <person name="Dougan G."/>
            <person name="Frankel G."/>
            <person name="Thomson N.R."/>
        </authorList>
    </citation>
    <scope>NUCLEOTIDE SEQUENCE [LARGE SCALE GENOMIC DNA]</scope>
    <source>
        <strain evidence="1 2">ICC168</strain>
    </source>
</reference>
<dbReference type="KEGG" id="cro:ROD_p1101"/>
<organism evidence="1 2">
    <name type="scientific">Citrobacter rodentium (strain ICC168)</name>
    <name type="common">Citrobacter freundii biotype 4280</name>
    <dbReference type="NCBI Taxonomy" id="637910"/>
    <lineage>
        <taxon>Bacteria</taxon>
        <taxon>Pseudomonadati</taxon>
        <taxon>Pseudomonadota</taxon>
        <taxon>Gammaproteobacteria</taxon>
        <taxon>Enterobacterales</taxon>
        <taxon>Enterobacteriaceae</taxon>
        <taxon>Citrobacter</taxon>
    </lineage>
</organism>
<geneLocation type="plasmid" evidence="1 2">
    <name>pCROD1</name>
</geneLocation>
<dbReference type="HOGENOM" id="CLU_3097129_0_0_6"/>
<accession>D2TV86</accession>
<keyword evidence="2" id="KW-1185">Reference proteome</keyword>
<protein>
    <submittedName>
        <fullName evidence="1">Uncharacterized protein</fullName>
    </submittedName>
</protein>
<evidence type="ECO:0000313" key="1">
    <source>
        <dbReference type="EMBL" id="CBG91772.1"/>
    </source>
</evidence>
<gene>
    <name evidence="1" type="ordered locus">ROD_p1101</name>
</gene>
<dbReference type="EMBL" id="FN543503">
    <property type="protein sequence ID" value="CBG91772.1"/>
    <property type="molecule type" value="Genomic_DNA"/>
</dbReference>
<proteinExistence type="predicted"/>
<evidence type="ECO:0000313" key="2">
    <source>
        <dbReference type="Proteomes" id="UP000001889"/>
    </source>
</evidence>
<dbReference type="AlphaFoldDB" id="D2TV86"/>
<sequence length="51" mass="6093">MKCRIIIQMRPGIVMLLQCIKKQFPVQRKNRQHVCHRHMNIFPTICITTTS</sequence>
<keyword evidence="1" id="KW-0614">Plasmid</keyword>
<name>D2TV86_CITRI</name>